<organism evidence="4 5">
    <name type="scientific">Novosphingobium indicum</name>
    <dbReference type="NCBI Taxonomy" id="462949"/>
    <lineage>
        <taxon>Bacteria</taxon>
        <taxon>Pseudomonadati</taxon>
        <taxon>Pseudomonadota</taxon>
        <taxon>Alphaproteobacteria</taxon>
        <taxon>Sphingomonadales</taxon>
        <taxon>Sphingomonadaceae</taxon>
        <taxon>Novosphingobium</taxon>
    </lineage>
</organism>
<dbReference type="InterPro" id="IPR040079">
    <property type="entry name" value="Glutathione_S-Trfase"/>
</dbReference>
<dbReference type="SFLD" id="SFLDS00019">
    <property type="entry name" value="Glutathione_Transferase_(cytos"/>
    <property type="match status" value="1"/>
</dbReference>
<name>A0ABQ2K411_9SPHN</name>
<dbReference type="InterPro" id="IPR036249">
    <property type="entry name" value="Thioredoxin-like_sf"/>
</dbReference>
<evidence type="ECO:0000259" key="2">
    <source>
        <dbReference type="PROSITE" id="PS50404"/>
    </source>
</evidence>
<evidence type="ECO:0000259" key="3">
    <source>
        <dbReference type="PROSITE" id="PS50405"/>
    </source>
</evidence>
<dbReference type="Gene3D" id="1.20.1050.10">
    <property type="match status" value="1"/>
</dbReference>
<sequence length="218" mass="25194">MKFEIVPVDILAGDQFSPEFLAISPNNRIPAIIDTDPADGNAELPMFESGAILLYLADKADRFTPREPRARAEMMQWLFWQVSGLGPMAGQNHYFNRFALEKAPLAIERYLKETARLYHVLDTRLADRRHVAGDDYGLADMACHPWIKLHKLQSQDLADYPNLRRWYEEVLQRPAVGRAYARDRQMRAARQAGNEERSLFFHTTRSEYQAAVRREADQ</sequence>
<dbReference type="SUPFAM" id="SSF47616">
    <property type="entry name" value="GST C-terminal domain-like"/>
    <property type="match status" value="1"/>
</dbReference>
<dbReference type="SFLD" id="SFLDG01151">
    <property type="entry name" value="Main.2:_Nu-like"/>
    <property type="match status" value="1"/>
</dbReference>
<dbReference type="SFLD" id="SFLDG00358">
    <property type="entry name" value="Main_(cytGST)"/>
    <property type="match status" value="1"/>
</dbReference>
<dbReference type="InterPro" id="IPR004046">
    <property type="entry name" value="GST_C"/>
</dbReference>
<dbReference type="Pfam" id="PF00043">
    <property type="entry name" value="GST_C"/>
    <property type="match status" value="1"/>
</dbReference>
<dbReference type="PROSITE" id="PS50405">
    <property type="entry name" value="GST_CTER"/>
    <property type="match status" value="1"/>
</dbReference>
<comment type="similarity">
    <text evidence="1">Belongs to the GST superfamily.</text>
</comment>
<dbReference type="InterPro" id="IPR010987">
    <property type="entry name" value="Glutathione-S-Trfase_C-like"/>
</dbReference>
<evidence type="ECO:0000313" key="4">
    <source>
        <dbReference type="EMBL" id="GGN61666.1"/>
    </source>
</evidence>
<dbReference type="EMBL" id="BMLK01000039">
    <property type="protein sequence ID" value="GGN61666.1"/>
    <property type="molecule type" value="Genomic_DNA"/>
</dbReference>
<gene>
    <name evidence="4" type="ORF">GCM10011349_44520</name>
</gene>
<dbReference type="Proteomes" id="UP000605099">
    <property type="component" value="Unassembled WGS sequence"/>
</dbReference>
<keyword evidence="5" id="KW-1185">Reference proteome</keyword>
<proteinExistence type="inferred from homology"/>
<comment type="caution">
    <text evidence="4">The sequence shown here is derived from an EMBL/GenBank/DDBJ whole genome shotgun (WGS) entry which is preliminary data.</text>
</comment>
<reference evidence="5" key="1">
    <citation type="journal article" date="2019" name="Int. J. Syst. Evol. Microbiol.">
        <title>The Global Catalogue of Microorganisms (GCM) 10K type strain sequencing project: providing services to taxonomists for standard genome sequencing and annotation.</title>
        <authorList>
            <consortium name="The Broad Institute Genomics Platform"/>
            <consortium name="The Broad Institute Genome Sequencing Center for Infectious Disease"/>
            <person name="Wu L."/>
            <person name="Ma J."/>
        </authorList>
    </citation>
    <scope>NUCLEOTIDE SEQUENCE [LARGE SCALE GENOMIC DNA]</scope>
    <source>
        <strain evidence="5">CGMCC 1.6784</strain>
    </source>
</reference>
<evidence type="ECO:0000256" key="1">
    <source>
        <dbReference type="RuleBase" id="RU003494"/>
    </source>
</evidence>
<dbReference type="PANTHER" id="PTHR44051">
    <property type="entry name" value="GLUTATHIONE S-TRANSFERASE-RELATED"/>
    <property type="match status" value="1"/>
</dbReference>
<feature type="domain" description="GST N-terminal" evidence="2">
    <location>
        <begin position="1"/>
        <end position="64"/>
    </location>
</feature>
<evidence type="ECO:0000313" key="5">
    <source>
        <dbReference type="Proteomes" id="UP000605099"/>
    </source>
</evidence>
<feature type="domain" description="GST C-terminal" evidence="3">
    <location>
        <begin position="67"/>
        <end position="189"/>
    </location>
</feature>
<protein>
    <submittedName>
        <fullName evidence="4">Thiol:disulfide oxidoreductase</fullName>
    </submittedName>
</protein>
<dbReference type="PANTHER" id="PTHR44051:SF19">
    <property type="entry name" value="DISULFIDE-BOND OXIDOREDUCTASE YFCG"/>
    <property type="match status" value="1"/>
</dbReference>
<dbReference type="InterPro" id="IPR036282">
    <property type="entry name" value="Glutathione-S-Trfase_C_sf"/>
</dbReference>
<dbReference type="Pfam" id="PF02798">
    <property type="entry name" value="GST_N"/>
    <property type="match status" value="1"/>
</dbReference>
<dbReference type="Gene3D" id="3.40.30.10">
    <property type="entry name" value="Glutaredoxin"/>
    <property type="match status" value="1"/>
</dbReference>
<dbReference type="SUPFAM" id="SSF52833">
    <property type="entry name" value="Thioredoxin-like"/>
    <property type="match status" value="1"/>
</dbReference>
<dbReference type="PROSITE" id="PS50404">
    <property type="entry name" value="GST_NTER"/>
    <property type="match status" value="1"/>
</dbReference>
<dbReference type="InterPro" id="IPR004045">
    <property type="entry name" value="Glutathione_S-Trfase_N"/>
</dbReference>
<accession>A0ABQ2K411</accession>